<dbReference type="InterPro" id="IPR000683">
    <property type="entry name" value="Gfo/Idh/MocA-like_OxRdtase_N"/>
</dbReference>
<dbReference type="Pfam" id="PF22725">
    <property type="entry name" value="GFO_IDH_MocA_C3"/>
    <property type="match status" value="1"/>
</dbReference>
<sequence length="280" mass="31677">AVPKKNRFVGFEAFDELLSSGVDVVLLATPPHFRPAHLEKAVEAGVHVFAEKPVAVDGPGIRSVLASCQLAKKKKLSVVSGLCLRYNYGFQELVQRLHDGAIGDILTLQANDYRGSIWYKERQPDWTDMHYQMRNWYYYTWLSGDFNVEQHVHFLDVCSWAKGAYPVKALGMGGRHVRTEKKYGNIFDHHSVVYKYADGAKLYSNTRQMKGCKSNLSAEVQGSAGQARFSERKNGITIDAKGEEPWVYRGENNDFYQTEHDELFASIRAGKPINNGEYMA</sequence>
<accession>A0A382W3V2</accession>
<dbReference type="InterPro" id="IPR050463">
    <property type="entry name" value="Gfo/Idh/MocA_oxidrdct_glycsds"/>
</dbReference>
<evidence type="ECO:0000313" key="3">
    <source>
        <dbReference type="EMBL" id="SVD53419.1"/>
    </source>
</evidence>
<dbReference type="InterPro" id="IPR036291">
    <property type="entry name" value="NAD(P)-bd_dom_sf"/>
</dbReference>
<dbReference type="SUPFAM" id="SSF51735">
    <property type="entry name" value="NAD(P)-binding Rossmann-fold domains"/>
    <property type="match status" value="1"/>
</dbReference>
<feature type="non-terminal residue" evidence="3">
    <location>
        <position position="280"/>
    </location>
</feature>
<dbReference type="Gene3D" id="3.40.50.720">
    <property type="entry name" value="NAD(P)-binding Rossmann-like Domain"/>
    <property type="match status" value="1"/>
</dbReference>
<organism evidence="3">
    <name type="scientific">marine metagenome</name>
    <dbReference type="NCBI Taxonomy" id="408172"/>
    <lineage>
        <taxon>unclassified sequences</taxon>
        <taxon>metagenomes</taxon>
        <taxon>ecological metagenomes</taxon>
    </lineage>
</organism>
<dbReference type="GO" id="GO:0000166">
    <property type="term" value="F:nucleotide binding"/>
    <property type="evidence" value="ECO:0007669"/>
    <property type="project" value="InterPro"/>
</dbReference>
<gene>
    <name evidence="3" type="ORF">METZ01_LOCUS406273</name>
</gene>
<dbReference type="PANTHER" id="PTHR43818:SF5">
    <property type="entry name" value="OXIDOREDUCTASE FAMILY PROTEIN"/>
    <property type="match status" value="1"/>
</dbReference>
<evidence type="ECO:0000259" key="1">
    <source>
        <dbReference type="Pfam" id="PF01408"/>
    </source>
</evidence>
<feature type="domain" description="Gfo/Idh/MocA-like oxidoreductase N-terminal" evidence="1">
    <location>
        <begin position="4"/>
        <end position="76"/>
    </location>
</feature>
<dbReference type="SUPFAM" id="SSF55347">
    <property type="entry name" value="Glyceraldehyde-3-phosphate dehydrogenase-like, C-terminal domain"/>
    <property type="match status" value="1"/>
</dbReference>
<feature type="non-terminal residue" evidence="3">
    <location>
        <position position="1"/>
    </location>
</feature>
<evidence type="ECO:0000259" key="2">
    <source>
        <dbReference type="Pfam" id="PF22725"/>
    </source>
</evidence>
<dbReference type="InterPro" id="IPR055170">
    <property type="entry name" value="GFO_IDH_MocA-like_dom"/>
</dbReference>
<dbReference type="Pfam" id="PF01408">
    <property type="entry name" value="GFO_IDH_MocA"/>
    <property type="match status" value="1"/>
</dbReference>
<dbReference type="PANTHER" id="PTHR43818">
    <property type="entry name" value="BCDNA.GH03377"/>
    <property type="match status" value="1"/>
</dbReference>
<feature type="domain" description="GFO/IDH/MocA-like oxidoreductase" evidence="2">
    <location>
        <begin position="90"/>
        <end position="227"/>
    </location>
</feature>
<dbReference type="AlphaFoldDB" id="A0A382W3V2"/>
<dbReference type="EMBL" id="UINC01156798">
    <property type="protein sequence ID" value="SVD53419.1"/>
    <property type="molecule type" value="Genomic_DNA"/>
</dbReference>
<name>A0A382W3V2_9ZZZZ</name>
<protein>
    <submittedName>
        <fullName evidence="3">Uncharacterized protein</fullName>
    </submittedName>
</protein>
<proteinExistence type="predicted"/>
<reference evidence="3" key="1">
    <citation type="submission" date="2018-05" db="EMBL/GenBank/DDBJ databases">
        <authorList>
            <person name="Lanie J.A."/>
            <person name="Ng W.-L."/>
            <person name="Kazmierczak K.M."/>
            <person name="Andrzejewski T.M."/>
            <person name="Davidsen T.M."/>
            <person name="Wayne K.J."/>
            <person name="Tettelin H."/>
            <person name="Glass J.I."/>
            <person name="Rusch D."/>
            <person name="Podicherti R."/>
            <person name="Tsui H.-C.T."/>
            <person name="Winkler M.E."/>
        </authorList>
    </citation>
    <scope>NUCLEOTIDE SEQUENCE</scope>
</reference>
<dbReference type="Gene3D" id="3.30.360.10">
    <property type="entry name" value="Dihydrodipicolinate Reductase, domain 2"/>
    <property type="match status" value="1"/>
</dbReference>